<name>Q13BF4_RHOPS</name>
<organism evidence="2 3">
    <name type="scientific">Rhodopseudomonas palustris (strain BisB5)</name>
    <dbReference type="NCBI Taxonomy" id="316057"/>
    <lineage>
        <taxon>Bacteria</taxon>
        <taxon>Pseudomonadati</taxon>
        <taxon>Pseudomonadota</taxon>
        <taxon>Alphaproteobacteria</taxon>
        <taxon>Hyphomicrobiales</taxon>
        <taxon>Nitrobacteraceae</taxon>
        <taxon>Rhodopseudomonas</taxon>
    </lineage>
</organism>
<dbReference type="Pfam" id="PF00690">
    <property type="entry name" value="Cation_ATPase_N"/>
    <property type="match status" value="1"/>
</dbReference>
<evidence type="ECO:0000259" key="1">
    <source>
        <dbReference type="Pfam" id="PF00690"/>
    </source>
</evidence>
<gene>
    <name evidence="2" type="ordered locus">RPD_1347</name>
</gene>
<evidence type="ECO:0000313" key="2">
    <source>
        <dbReference type="EMBL" id="ABE38585.1"/>
    </source>
</evidence>
<reference evidence="2 3" key="1">
    <citation type="submission" date="2006-03" db="EMBL/GenBank/DDBJ databases">
        <title>Complete sequence of Rhodopseudomonas palustris BisB5.</title>
        <authorList>
            <consortium name="US DOE Joint Genome Institute"/>
            <person name="Copeland A."/>
            <person name="Lucas S."/>
            <person name="Lapidus A."/>
            <person name="Barry K."/>
            <person name="Detter J.C."/>
            <person name="Glavina del Rio T."/>
            <person name="Hammon N."/>
            <person name="Israni S."/>
            <person name="Dalin E."/>
            <person name="Tice H."/>
            <person name="Pitluck S."/>
            <person name="Chain P."/>
            <person name="Malfatti S."/>
            <person name="Shin M."/>
            <person name="Vergez L."/>
            <person name="Schmutz J."/>
            <person name="Larimer F."/>
            <person name="Land M."/>
            <person name="Hauser L."/>
            <person name="Pelletier D.A."/>
            <person name="Kyrpides N."/>
            <person name="Lykidis A."/>
            <person name="Oda Y."/>
            <person name="Harwood C.S."/>
            <person name="Richardson P."/>
        </authorList>
    </citation>
    <scope>NUCLEOTIDE SEQUENCE [LARGE SCALE GENOMIC DNA]</scope>
    <source>
        <strain evidence="2 3">BisB5</strain>
    </source>
</reference>
<dbReference type="HOGENOM" id="CLU_2169106_0_0_5"/>
<proteinExistence type="predicted"/>
<dbReference type="AlphaFoldDB" id="Q13BF4"/>
<evidence type="ECO:0000313" key="3">
    <source>
        <dbReference type="Proteomes" id="UP000001818"/>
    </source>
</evidence>
<dbReference type="Proteomes" id="UP000001818">
    <property type="component" value="Chromosome"/>
</dbReference>
<protein>
    <recommendedName>
        <fullName evidence="1">Cation-transporting P-type ATPase N-terminal domain-containing protein</fullName>
    </recommendedName>
</protein>
<dbReference type="InterPro" id="IPR004014">
    <property type="entry name" value="ATPase_P-typ_cation-transptr_N"/>
</dbReference>
<accession>Q13BF4</accession>
<dbReference type="KEGG" id="rpd:RPD_1347"/>
<dbReference type="EMBL" id="CP000283">
    <property type="protein sequence ID" value="ABE38585.1"/>
    <property type="molecule type" value="Genomic_DNA"/>
</dbReference>
<sequence length="110" mass="11725">MASLTPINAGGHVKDHAQFWLSSIDALLAESNSQRTGLTSGEAAQRLLRCGHNAFHQPIRQALLAVDAAPIGGCRHRAGDRPAAHGVRMVRSGSRCLGAPRDRRVLSGLR</sequence>
<feature type="domain" description="Cation-transporting P-type ATPase N-terminal" evidence="1">
    <location>
        <begin position="20"/>
        <end position="59"/>
    </location>
</feature>